<accession>A0ABU8H4G7</accession>
<evidence type="ECO:0000313" key="3">
    <source>
        <dbReference type="Proteomes" id="UP001367771"/>
    </source>
</evidence>
<dbReference type="EMBL" id="JBBBDM010000005">
    <property type="protein sequence ID" value="MEI5687849.1"/>
    <property type="molecule type" value="Genomic_DNA"/>
</dbReference>
<proteinExistence type="predicted"/>
<dbReference type="Proteomes" id="UP001367771">
    <property type="component" value="Unassembled WGS sequence"/>
</dbReference>
<sequence length="253" mass="26686">MRRAAAPRGDWRWPALAAILALVAPVEAVPAAQARAVKAGARVAAKAKVKTKSKAKPQTAATPAFVPVPSPAAAQVIAWIAAAQDNAGLPYAVIDKQQAALFLFDADGTPRGATPVLLGIGVGDESSPGVGAKRLEEIGPAERTTPAGRFVAKFGRAFGNQRVLWVDYANSVALHAVITTHKSEHRVARLLSPTPDDNRISFGCINVGTSFYTKTLRPRFTGKGGIVYILPDTLPLDTVFPRLRLLPYLGAPA</sequence>
<evidence type="ECO:0008006" key="4">
    <source>
        <dbReference type="Google" id="ProtNLM"/>
    </source>
</evidence>
<protein>
    <recommendedName>
        <fullName evidence="4">L,D-transpeptidase</fullName>
    </recommendedName>
</protein>
<name>A0ABU8H4G7_9SPHN</name>
<feature type="signal peptide" evidence="1">
    <location>
        <begin position="1"/>
        <end position="28"/>
    </location>
</feature>
<keyword evidence="1" id="KW-0732">Signal</keyword>
<organism evidence="2 3">
    <name type="scientific">Sphingomonas kyungheensis</name>
    <dbReference type="NCBI Taxonomy" id="1069987"/>
    <lineage>
        <taxon>Bacteria</taxon>
        <taxon>Pseudomonadati</taxon>
        <taxon>Pseudomonadota</taxon>
        <taxon>Alphaproteobacteria</taxon>
        <taxon>Sphingomonadales</taxon>
        <taxon>Sphingomonadaceae</taxon>
        <taxon>Sphingomonas</taxon>
    </lineage>
</organism>
<gene>
    <name evidence="2" type="ORF">V8201_12235</name>
</gene>
<keyword evidence="3" id="KW-1185">Reference proteome</keyword>
<dbReference type="RefSeq" id="WP_336545466.1">
    <property type="nucleotide sequence ID" value="NZ_JBBBDM010000005.1"/>
</dbReference>
<reference evidence="2 3" key="1">
    <citation type="journal article" date="2013" name="Int. J. Syst. Evol. Microbiol.">
        <title>Sphingomonas kyungheensis sp. nov., a bacterium with ginsenoside-converting activity isolated from soil of a ginseng field.</title>
        <authorList>
            <person name="Son H.M."/>
            <person name="Yang J.E."/>
            <person name="Park Y."/>
            <person name="Han C.K."/>
            <person name="Kim S.G."/>
            <person name="Kook M."/>
            <person name="Yi T.H."/>
        </authorList>
    </citation>
    <scope>NUCLEOTIDE SEQUENCE [LARGE SCALE GENOMIC DNA]</scope>
    <source>
        <strain evidence="2 3">LMG 26582</strain>
    </source>
</reference>
<feature type="chain" id="PRO_5047102993" description="L,D-transpeptidase" evidence="1">
    <location>
        <begin position="29"/>
        <end position="253"/>
    </location>
</feature>
<evidence type="ECO:0000313" key="2">
    <source>
        <dbReference type="EMBL" id="MEI5687849.1"/>
    </source>
</evidence>
<evidence type="ECO:0000256" key="1">
    <source>
        <dbReference type="SAM" id="SignalP"/>
    </source>
</evidence>
<comment type="caution">
    <text evidence="2">The sequence shown here is derived from an EMBL/GenBank/DDBJ whole genome shotgun (WGS) entry which is preliminary data.</text>
</comment>